<keyword evidence="9" id="KW-1015">Disulfide bond</keyword>
<proteinExistence type="predicted"/>
<dbReference type="GO" id="GO:0005576">
    <property type="term" value="C:extracellular region"/>
    <property type="evidence" value="ECO:0007669"/>
    <property type="project" value="UniProtKB-SubCell"/>
</dbReference>
<keyword evidence="5 12" id="KW-0732">Signal</keyword>
<gene>
    <name evidence="14" type="ORF">D4764_0186820</name>
</gene>
<dbReference type="FunFam" id="2.60.40.10:FF:003074">
    <property type="entry name" value="Immunoglobulin heavy variable 11-1"/>
    <property type="match status" value="1"/>
</dbReference>
<accession>A0A5C6MDB4</accession>
<sequence length="248" mass="27510">MFSAALLLLLATGCVKCEQLTQPASVTVQPGQRLTITCQVSYSLSSYGVDAQTLTQSEPVVKRPGESHTLTCSASGFTFSSYWMNWVRQAPGKGLEWISAISTGSSQYYSESVKGRFIISRDDNRAQLNLQMNSLKTEDSAFYSCVWSERLDQSQPEVKRPGETVKMSCTISGFDMTSYNIHWIRQRPGKALEWIGRMDAGSNSASYRSSFKSGYVMTEDVSSSTQYLQISSLTAEDSAVFFCARETQ</sequence>
<dbReference type="InterPro" id="IPR050199">
    <property type="entry name" value="IgHV"/>
</dbReference>
<dbReference type="Gene3D" id="2.60.40.10">
    <property type="entry name" value="Immunoglobulins"/>
    <property type="match status" value="3"/>
</dbReference>
<evidence type="ECO:0000256" key="8">
    <source>
        <dbReference type="ARBA" id="ARBA00023136"/>
    </source>
</evidence>
<feature type="signal peptide" evidence="12">
    <location>
        <begin position="1"/>
        <end position="17"/>
    </location>
</feature>
<evidence type="ECO:0000256" key="7">
    <source>
        <dbReference type="ARBA" id="ARBA00023130"/>
    </source>
</evidence>
<keyword evidence="8" id="KW-0472">Membrane</keyword>
<dbReference type="PROSITE" id="PS50835">
    <property type="entry name" value="IG_LIKE"/>
    <property type="match status" value="2"/>
</dbReference>
<reference evidence="14 15" key="1">
    <citation type="submission" date="2019-04" db="EMBL/GenBank/DDBJ databases">
        <title>Chromosome genome assembly for Takifugu flavidus.</title>
        <authorList>
            <person name="Xiao S."/>
        </authorList>
    </citation>
    <scope>NUCLEOTIDE SEQUENCE [LARGE SCALE GENOMIC DNA]</scope>
    <source>
        <strain evidence="14">HTHZ2018</strain>
        <tissue evidence="14">Muscle</tissue>
    </source>
</reference>
<organism evidence="14 15">
    <name type="scientific">Takifugu flavidus</name>
    <name type="common">sansaifugu</name>
    <dbReference type="NCBI Taxonomy" id="433684"/>
    <lineage>
        <taxon>Eukaryota</taxon>
        <taxon>Metazoa</taxon>
        <taxon>Chordata</taxon>
        <taxon>Craniata</taxon>
        <taxon>Vertebrata</taxon>
        <taxon>Euteleostomi</taxon>
        <taxon>Actinopterygii</taxon>
        <taxon>Neopterygii</taxon>
        <taxon>Teleostei</taxon>
        <taxon>Neoteleostei</taxon>
        <taxon>Acanthomorphata</taxon>
        <taxon>Eupercaria</taxon>
        <taxon>Tetraodontiformes</taxon>
        <taxon>Tetradontoidea</taxon>
        <taxon>Tetraodontidae</taxon>
        <taxon>Takifugu</taxon>
    </lineage>
</organism>
<comment type="caution">
    <text evidence="14">The sequence shown here is derived from an EMBL/GenBank/DDBJ whole genome shotgun (WGS) entry which is preliminary data.</text>
</comment>
<keyword evidence="3" id="KW-1003">Cell membrane</keyword>
<evidence type="ECO:0000256" key="3">
    <source>
        <dbReference type="ARBA" id="ARBA00022475"/>
    </source>
</evidence>
<evidence type="ECO:0000256" key="5">
    <source>
        <dbReference type="ARBA" id="ARBA00022729"/>
    </source>
</evidence>
<protein>
    <submittedName>
        <fullName evidence="14">Ig heavy chain V region 186-1</fullName>
    </submittedName>
</protein>
<dbReference type="PANTHER" id="PTHR23266">
    <property type="entry name" value="IMMUNOGLOBULIN HEAVY CHAIN"/>
    <property type="match status" value="1"/>
</dbReference>
<evidence type="ECO:0000313" key="15">
    <source>
        <dbReference type="Proteomes" id="UP000324091"/>
    </source>
</evidence>
<dbReference type="InterPro" id="IPR007110">
    <property type="entry name" value="Ig-like_dom"/>
</dbReference>
<dbReference type="GO" id="GO:0005886">
    <property type="term" value="C:plasma membrane"/>
    <property type="evidence" value="ECO:0007669"/>
    <property type="project" value="UniProtKB-SubCell"/>
</dbReference>
<dbReference type="SUPFAM" id="SSF48726">
    <property type="entry name" value="Immunoglobulin"/>
    <property type="match status" value="3"/>
</dbReference>
<dbReference type="GO" id="GO:0019814">
    <property type="term" value="C:immunoglobulin complex"/>
    <property type="evidence" value="ECO:0007669"/>
    <property type="project" value="UniProtKB-KW"/>
</dbReference>
<evidence type="ECO:0000256" key="11">
    <source>
        <dbReference type="ARBA" id="ARBA00043265"/>
    </source>
</evidence>
<dbReference type="EMBL" id="RHFK02000799">
    <property type="protein sequence ID" value="TWW53132.1"/>
    <property type="molecule type" value="Genomic_DNA"/>
</dbReference>
<feature type="domain" description="Ig-like" evidence="13">
    <location>
        <begin position="162"/>
        <end position="248"/>
    </location>
</feature>
<dbReference type="InterPro" id="IPR013783">
    <property type="entry name" value="Ig-like_fold"/>
</dbReference>
<evidence type="ECO:0000256" key="6">
    <source>
        <dbReference type="ARBA" id="ARBA00022859"/>
    </source>
</evidence>
<comment type="subcellular location">
    <subcellularLocation>
        <location evidence="1">Cell membrane</location>
    </subcellularLocation>
    <subcellularLocation>
        <location evidence="2">Secreted</location>
    </subcellularLocation>
</comment>
<dbReference type="AlphaFoldDB" id="A0A5C6MDB4"/>
<keyword evidence="7" id="KW-1064">Adaptive immunity</keyword>
<dbReference type="Proteomes" id="UP000324091">
    <property type="component" value="Unassembled WGS sequence"/>
</dbReference>
<dbReference type="InterPro" id="IPR003599">
    <property type="entry name" value="Ig_sub"/>
</dbReference>
<dbReference type="InterPro" id="IPR013106">
    <property type="entry name" value="Ig_V-set"/>
</dbReference>
<feature type="domain" description="Ig-like" evidence="13">
    <location>
        <begin position="23"/>
        <end position="145"/>
    </location>
</feature>
<keyword evidence="6" id="KW-0391">Immunity</keyword>
<dbReference type="InterPro" id="IPR036179">
    <property type="entry name" value="Ig-like_dom_sf"/>
</dbReference>
<keyword evidence="4" id="KW-0964">Secreted</keyword>
<dbReference type="Pfam" id="PF07686">
    <property type="entry name" value="V-set"/>
    <property type="match status" value="2"/>
</dbReference>
<keyword evidence="15" id="KW-1185">Reference proteome</keyword>
<dbReference type="SMART" id="SM00409">
    <property type="entry name" value="IG"/>
    <property type="match status" value="2"/>
</dbReference>
<evidence type="ECO:0000259" key="13">
    <source>
        <dbReference type="PROSITE" id="PS50835"/>
    </source>
</evidence>
<keyword evidence="10" id="KW-0393">Immunoglobulin domain</keyword>
<evidence type="ECO:0000256" key="9">
    <source>
        <dbReference type="ARBA" id="ARBA00023157"/>
    </source>
</evidence>
<dbReference type="SMART" id="SM00406">
    <property type="entry name" value="IGv"/>
    <property type="match status" value="2"/>
</dbReference>
<feature type="chain" id="PRO_5022871553" evidence="12">
    <location>
        <begin position="18"/>
        <end position="248"/>
    </location>
</feature>
<dbReference type="GO" id="GO:0002250">
    <property type="term" value="P:adaptive immune response"/>
    <property type="evidence" value="ECO:0007669"/>
    <property type="project" value="UniProtKB-KW"/>
</dbReference>
<keyword evidence="11" id="KW-1280">Immunoglobulin</keyword>
<evidence type="ECO:0000256" key="10">
    <source>
        <dbReference type="ARBA" id="ARBA00023319"/>
    </source>
</evidence>
<evidence type="ECO:0000313" key="14">
    <source>
        <dbReference type="EMBL" id="TWW53132.1"/>
    </source>
</evidence>
<name>A0A5C6MDB4_9TELE</name>
<evidence type="ECO:0000256" key="12">
    <source>
        <dbReference type="SAM" id="SignalP"/>
    </source>
</evidence>
<dbReference type="FunFam" id="2.60.40.10:FF:001072">
    <property type="entry name" value="Immunoglobulin heavy variable V1-24"/>
    <property type="match status" value="1"/>
</dbReference>
<evidence type="ECO:0000256" key="2">
    <source>
        <dbReference type="ARBA" id="ARBA00004613"/>
    </source>
</evidence>
<evidence type="ECO:0000256" key="1">
    <source>
        <dbReference type="ARBA" id="ARBA00004236"/>
    </source>
</evidence>
<evidence type="ECO:0000256" key="4">
    <source>
        <dbReference type="ARBA" id="ARBA00022525"/>
    </source>
</evidence>